<gene>
    <name evidence="2" type="ORF">PPRIM_AZ9-3.1.T0700015</name>
</gene>
<evidence type="ECO:0000256" key="1">
    <source>
        <dbReference type="SAM" id="MobiDB-lite"/>
    </source>
</evidence>
<evidence type="ECO:0000313" key="2">
    <source>
        <dbReference type="EMBL" id="CAD8083348.1"/>
    </source>
</evidence>
<dbReference type="OMA" id="HYDQQIK"/>
<dbReference type="AlphaFoldDB" id="A0A8S1MSG6"/>
<sequence length="127" mass="14719">MEERFNEIPLPPKKENKRKPFGTDKRFKPQQILRPSPASYTIPTVFEIEKYKKKGKSISVFREKPYLNEVPGPGQYKDTEGLGGPLFSIGMKIPPYKKNNFPGPNHYDQQIKQCLTKYKNFGNTIIQ</sequence>
<reference evidence="2" key="1">
    <citation type="submission" date="2021-01" db="EMBL/GenBank/DDBJ databases">
        <authorList>
            <consortium name="Genoscope - CEA"/>
            <person name="William W."/>
        </authorList>
    </citation>
    <scope>NUCLEOTIDE SEQUENCE</scope>
</reference>
<organism evidence="2 3">
    <name type="scientific">Paramecium primaurelia</name>
    <dbReference type="NCBI Taxonomy" id="5886"/>
    <lineage>
        <taxon>Eukaryota</taxon>
        <taxon>Sar</taxon>
        <taxon>Alveolata</taxon>
        <taxon>Ciliophora</taxon>
        <taxon>Intramacronucleata</taxon>
        <taxon>Oligohymenophorea</taxon>
        <taxon>Peniculida</taxon>
        <taxon>Parameciidae</taxon>
        <taxon>Paramecium</taxon>
    </lineage>
</organism>
<keyword evidence="3" id="KW-1185">Reference proteome</keyword>
<proteinExistence type="predicted"/>
<dbReference type="EMBL" id="CAJJDM010000073">
    <property type="protein sequence ID" value="CAD8083348.1"/>
    <property type="molecule type" value="Genomic_DNA"/>
</dbReference>
<protein>
    <submittedName>
        <fullName evidence="2">Uncharacterized protein</fullName>
    </submittedName>
</protein>
<accession>A0A8S1MSG6</accession>
<comment type="caution">
    <text evidence="2">The sequence shown here is derived from an EMBL/GenBank/DDBJ whole genome shotgun (WGS) entry which is preliminary data.</text>
</comment>
<name>A0A8S1MSG6_PARPR</name>
<evidence type="ECO:0000313" key="3">
    <source>
        <dbReference type="Proteomes" id="UP000688137"/>
    </source>
</evidence>
<feature type="region of interest" description="Disordered" evidence="1">
    <location>
        <begin position="1"/>
        <end position="25"/>
    </location>
</feature>
<dbReference type="Proteomes" id="UP000688137">
    <property type="component" value="Unassembled WGS sequence"/>
</dbReference>